<dbReference type="Pfam" id="PF01546">
    <property type="entry name" value="Peptidase_M20"/>
    <property type="match status" value="1"/>
</dbReference>
<dbReference type="GO" id="GO:0009850">
    <property type="term" value="P:auxin metabolic process"/>
    <property type="evidence" value="ECO:0007669"/>
    <property type="project" value="InterPro"/>
</dbReference>
<dbReference type="SUPFAM" id="SSF55031">
    <property type="entry name" value="Bacterial exopeptidase dimerisation domain"/>
    <property type="match status" value="1"/>
</dbReference>
<dbReference type="NCBIfam" id="TIGR01891">
    <property type="entry name" value="amidohydrolases"/>
    <property type="match status" value="1"/>
</dbReference>
<name>A0A7J0FZY5_9ERIC</name>
<dbReference type="PANTHER" id="PTHR11014:SF55">
    <property type="entry name" value="IAA-AMINO ACID HYDROLASE ILR1-LIKE 4"/>
    <property type="match status" value="1"/>
</dbReference>
<gene>
    <name evidence="6" type="ORF">Acr_16g0008570</name>
</gene>
<dbReference type="Proteomes" id="UP000585474">
    <property type="component" value="Unassembled WGS sequence"/>
</dbReference>
<protein>
    <submittedName>
        <fullName evidence="6">Peptidase M20/M25/M40 family protein</fullName>
    </submittedName>
</protein>
<dbReference type="OrthoDB" id="6119954at2759"/>
<dbReference type="InterPro" id="IPR036264">
    <property type="entry name" value="Bact_exopeptidase_dim_dom"/>
</dbReference>
<dbReference type="InterPro" id="IPR011650">
    <property type="entry name" value="Peptidase_M20_dimer"/>
</dbReference>
<feature type="signal peptide" evidence="4">
    <location>
        <begin position="1"/>
        <end position="23"/>
    </location>
</feature>
<evidence type="ECO:0000256" key="2">
    <source>
        <dbReference type="ARBA" id="ARBA00022729"/>
    </source>
</evidence>
<dbReference type="InterPro" id="IPR044757">
    <property type="entry name" value="ILR1-like_Hyd"/>
</dbReference>
<dbReference type="GO" id="GO:0005783">
    <property type="term" value="C:endoplasmic reticulum"/>
    <property type="evidence" value="ECO:0007669"/>
    <property type="project" value="TreeGrafter"/>
</dbReference>
<keyword evidence="2 4" id="KW-0732">Signal</keyword>
<dbReference type="Gene3D" id="3.30.70.360">
    <property type="match status" value="1"/>
</dbReference>
<evidence type="ECO:0000256" key="4">
    <source>
        <dbReference type="SAM" id="SignalP"/>
    </source>
</evidence>
<organism evidence="6 7">
    <name type="scientific">Actinidia rufa</name>
    <dbReference type="NCBI Taxonomy" id="165716"/>
    <lineage>
        <taxon>Eukaryota</taxon>
        <taxon>Viridiplantae</taxon>
        <taxon>Streptophyta</taxon>
        <taxon>Embryophyta</taxon>
        <taxon>Tracheophyta</taxon>
        <taxon>Spermatophyta</taxon>
        <taxon>Magnoliopsida</taxon>
        <taxon>eudicotyledons</taxon>
        <taxon>Gunneridae</taxon>
        <taxon>Pentapetalae</taxon>
        <taxon>asterids</taxon>
        <taxon>Ericales</taxon>
        <taxon>Actinidiaceae</taxon>
        <taxon>Actinidia</taxon>
    </lineage>
</organism>
<feature type="chain" id="PRO_5029560913" evidence="4">
    <location>
        <begin position="24"/>
        <end position="496"/>
    </location>
</feature>
<sequence length="496" mass="53785">MGFFKCVFLILSFLLLDPVPSFADSSSLSSKGFSEVSANFLNFARKKEVFDWIVGVRRKIHENPELGYEEFETSKLIRAELNEMGIPYKHPIAVTGVVGFIGSGKPPFVGLRADMDALPMQEMVEWEHKSKVPGKMHACGHDGHVAMLLGAAKILQEHSELLQGTVLLVFQPAEEGGGGAKKMIDAGVLENVEAIFGLHVSHYLPIGEIASRAGPILAGSGVFEAVINGKGGHAAIPQHSIDPILAASNVIVSLQHLVSREADPLDSQMPLLSISEMTGNAALSVASLFGGPCLTIETIGDTLTTVSSVCQGKSQQTEVVTVAKFQGGGAFNVIPDSVTIGGTFRAFSKKSFTQLRQRIEEVIIGQATVQRCNATVDFLDKEKPIFPATVNDKGLHEYFREVAGDMLGIRNVKEMQPLMGSEDFSFYQEVIPGYFFFLGMMDETKGKLASIHSPFFKINEDALPYGAALHASLATRYLLELQQKTTLLSGKQHDEL</sequence>
<dbReference type="InterPro" id="IPR017439">
    <property type="entry name" value="Amidohydrolase"/>
</dbReference>
<dbReference type="GO" id="GO:0010179">
    <property type="term" value="F:IAA-Ala conjugate hydrolase activity"/>
    <property type="evidence" value="ECO:0007669"/>
    <property type="project" value="TreeGrafter"/>
</dbReference>
<dbReference type="Pfam" id="PF07687">
    <property type="entry name" value="M20_dimer"/>
    <property type="match status" value="1"/>
</dbReference>
<keyword evidence="3" id="KW-0378">Hydrolase</keyword>
<evidence type="ECO:0000256" key="3">
    <source>
        <dbReference type="ARBA" id="ARBA00022801"/>
    </source>
</evidence>
<dbReference type="InterPro" id="IPR002933">
    <property type="entry name" value="Peptidase_M20"/>
</dbReference>
<dbReference type="PANTHER" id="PTHR11014">
    <property type="entry name" value="PEPTIDASE M20 FAMILY MEMBER"/>
    <property type="match status" value="1"/>
</dbReference>
<dbReference type="EMBL" id="BJWL01000016">
    <property type="protein sequence ID" value="GFZ04233.1"/>
    <property type="molecule type" value="Genomic_DNA"/>
</dbReference>
<evidence type="ECO:0000259" key="5">
    <source>
        <dbReference type="Pfam" id="PF07687"/>
    </source>
</evidence>
<dbReference type="SUPFAM" id="SSF53187">
    <property type="entry name" value="Zn-dependent exopeptidases"/>
    <property type="match status" value="1"/>
</dbReference>
<evidence type="ECO:0000313" key="6">
    <source>
        <dbReference type="EMBL" id="GFZ04233.1"/>
    </source>
</evidence>
<reference evidence="6 7" key="1">
    <citation type="submission" date="2019-07" db="EMBL/GenBank/DDBJ databases">
        <title>De Novo Assembly of kiwifruit Actinidia rufa.</title>
        <authorList>
            <person name="Sugita-Konishi S."/>
            <person name="Sato K."/>
            <person name="Mori E."/>
            <person name="Abe Y."/>
            <person name="Kisaki G."/>
            <person name="Hamano K."/>
            <person name="Suezawa K."/>
            <person name="Otani M."/>
            <person name="Fukuda T."/>
            <person name="Manabe T."/>
            <person name="Gomi K."/>
            <person name="Tabuchi M."/>
            <person name="Akimitsu K."/>
            <person name="Kataoka I."/>
        </authorList>
    </citation>
    <scope>NUCLEOTIDE SEQUENCE [LARGE SCALE GENOMIC DNA]</scope>
    <source>
        <strain evidence="7">cv. Fuchu</strain>
    </source>
</reference>
<evidence type="ECO:0000313" key="7">
    <source>
        <dbReference type="Proteomes" id="UP000585474"/>
    </source>
</evidence>
<keyword evidence="7" id="KW-1185">Reference proteome</keyword>
<comment type="caution">
    <text evidence="6">The sequence shown here is derived from an EMBL/GenBank/DDBJ whole genome shotgun (WGS) entry which is preliminary data.</text>
</comment>
<evidence type="ECO:0000256" key="1">
    <source>
        <dbReference type="ARBA" id="ARBA00006153"/>
    </source>
</evidence>
<feature type="domain" description="Peptidase M20 dimerisation" evidence="5">
    <location>
        <begin position="219"/>
        <end position="363"/>
    </location>
</feature>
<dbReference type="CDD" id="cd08017">
    <property type="entry name" value="M20_IAA_Hyd"/>
    <property type="match status" value="1"/>
</dbReference>
<dbReference type="AlphaFoldDB" id="A0A7J0FZY5"/>
<comment type="similarity">
    <text evidence="1">Belongs to the peptidase M20 family.</text>
</comment>
<dbReference type="Gene3D" id="3.40.630.10">
    <property type="entry name" value="Zn peptidases"/>
    <property type="match status" value="1"/>
</dbReference>
<accession>A0A7J0FZY5</accession>
<proteinExistence type="inferred from homology"/>